<evidence type="ECO:0008006" key="4">
    <source>
        <dbReference type="Google" id="ProtNLM"/>
    </source>
</evidence>
<evidence type="ECO:0000313" key="2">
    <source>
        <dbReference type="EMBL" id="PQJ09283.1"/>
    </source>
</evidence>
<evidence type="ECO:0000313" key="3">
    <source>
        <dbReference type="Proteomes" id="UP000239872"/>
    </source>
</evidence>
<feature type="chain" id="PRO_5015416883" description="DUF4625 domain-containing protein" evidence="1">
    <location>
        <begin position="19"/>
        <end position="134"/>
    </location>
</feature>
<keyword evidence="3" id="KW-1185">Reference proteome</keyword>
<organism evidence="2 3">
    <name type="scientific">Flavipsychrobacter stenotrophus</name>
    <dbReference type="NCBI Taxonomy" id="2077091"/>
    <lineage>
        <taxon>Bacteria</taxon>
        <taxon>Pseudomonadati</taxon>
        <taxon>Bacteroidota</taxon>
        <taxon>Chitinophagia</taxon>
        <taxon>Chitinophagales</taxon>
        <taxon>Chitinophagaceae</taxon>
        <taxon>Flavipsychrobacter</taxon>
    </lineage>
</organism>
<dbReference type="OrthoDB" id="1495190at2"/>
<evidence type="ECO:0000256" key="1">
    <source>
        <dbReference type="SAM" id="SignalP"/>
    </source>
</evidence>
<dbReference type="AlphaFoldDB" id="A0A2S7SQV5"/>
<feature type="signal peptide" evidence="1">
    <location>
        <begin position="1"/>
        <end position="18"/>
    </location>
</feature>
<dbReference type="PROSITE" id="PS51257">
    <property type="entry name" value="PROKAR_LIPOPROTEIN"/>
    <property type="match status" value="1"/>
</dbReference>
<reference evidence="2 3" key="1">
    <citation type="submission" date="2018-01" db="EMBL/GenBank/DDBJ databases">
        <title>A novel member of the phylum Bacteroidetes isolated from glacier ice.</title>
        <authorList>
            <person name="Liu Q."/>
            <person name="Xin Y.-H."/>
        </authorList>
    </citation>
    <scope>NUCLEOTIDE SEQUENCE [LARGE SCALE GENOMIC DNA]</scope>
    <source>
        <strain evidence="2 3">RB1R16</strain>
    </source>
</reference>
<keyword evidence="1" id="KW-0732">Signal</keyword>
<accession>A0A2S7SQV5</accession>
<dbReference type="Proteomes" id="UP000239872">
    <property type="component" value="Unassembled WGS sequence"/>
</dbReference>
<sequence length="134" mass="14188">MKKLTTFVAIVMSVLLFASCDKDEGKLPNIAFKTGATYISSDVTLSKDTTVLIGINASKSEDKDVLKTFDGSRSYDGAAAASFTSETLSGSNGDSYSKDVSITTRSQAGTENYTFTVVNKDGLKNTVSLTVTVN</sequence>
<comment type="caution">
    <text evidence="2">The sequence shown here is derived from an EMBL/GenBank/DDBJ whole genome shotgun (WGS) entry which is preliminary data.</text>
</comment>
<name>A0A2S7SQV5_9BACT</name>
<dbReference type="EMBL" id="PPSL01000006">
    <property type="protein sequence ID" value="PQJ09283.1"/>
    <property type="molecule type" value="Genomic_DNA"/>
</dbReference>
<dbReference type="RefSeq" id="WP_105040734.1">
    <property type="nucleotide sequence ID" value="NZ_PPSL01000006.1"/>
</dbReference>
<proteinExistence type="predicted"/>
<gene>
    <name evidence="2" type="ORF">CJD36_018715</name>
</gene>
<protein>
    <recommendedName>
        <fullName evidence="4">DUF4625 domain-containing protein</fullName>
    </recommendedName>
</protein>